<dbReference type="InterPro" id="IPR011877">
    <property type="entry name" value="Ribokinase"/>
</dbReference>
<feature type="binding site" evidence="12">
    <location>
        <position position="280"/>
    </location>
    <ligand>
        <name>ATP</name>
        <dbReference type="ChEBI" id="CHEBI:30616"/>
    </ligand>
</feature>
<evidence type="ECO:0000313" key="15">
    <source>
        <dbReference type="Proteomes" id="UP000190105"/>
    </source>
</evidence>
<dbReference type="EC" id="2.7.1.15" evidence="2 12"/>
<evidence type="ECO:0000256" key="5">
    <source>
        <dbReference type="ARBA" id="ARBA00022723"/>
    </source>
</evidence>
<dbReference type="PANTHER" id="PTHR10584">
    <property type="entry name" value="SUGAR KINASE"/>
    <property type="match status" value="1"/>
</dbReference>
<feature type="binding site" evidence="12">
    <location>
        <position position="289"/>
    </location>
    <ligand>
        <name>K(+)</name>
        <dbReference type="ChEBI" id="CHEBI:29103"/>
    </ligand>
</feature>
<evidence type="ECO:0000256" key="12">
    <source>
        <dbReference type="HAMAP-Rule" id="MF_01987"/>
    </source>
</evidence>
<keyword evidence="12" id="KW-0963">Cytoplasm</keyword>
<comment type="cofactor">
    <cofactor evidence="12">
        <name>Mg(2+)</name>
        <dbReference type="ChEBI" id="CHEBI:18420"/>
    </cofactor>
    <text evidence="12">Requires a divalent cation, most likely magnesium in vivo, as an electrophilic catalyst to aid phosphoryl group transfer. It is the chelate of the metal and the nucleotide that is the actual substrate.</text>
</comment>
<dbReference type="InterPro" id="IPR002173">
    <property type="entry name" value="Carboh/pur_kinase_PfkB_CS"/>
</dbReference>
<keyword evidence="5 12" id="KW-0479">Metal-binding</keyword>
<protein>
    <recommendedName>
        <fullName evidence="3 12">Ribokinase</fullName>
        <shortName evidence="12">RK</shortName>
        <ecNumber evidence="2 12">2.7.1.15</ecNumber>
    </recommendedName>
</protein>
<feature type="binding site" evidence="12">
    <location>
        <position position="248"/>
    </location>
    <ligand>
        <name>K(+)</name>
        <dbReference type="ChEBI" id="CHEBI:29103"/>
    </ligand>
</feature>
<comment type="similarity">
    <text evidence="12">Belongs to the carbohydrate kinase PfkB family. Ribokinase subfamily.</text>
</comment>
<dbReference type="GO" id="GO:0005829">
    <property type="term" value="C:cytosol"/>
    <property type="evidence" value="ECO:0007669"/>
    <property type="project" value="TreeGrafter"/>
</dbReference>
<dbReference type="InterPro" id="IPR011611">
    <property type="entry name" value="PfkB_dom"/>
</dbReference>
<evidence type="ECO:0000256" key="10">
    <source>
        <dbReference type="ARBA" id="ARBA00022958"/>
    </source>
</evidence>
<evidence type="ECO:0000256" key="9">
    <source>
        <dbReference type="ARBA" id="ARBA00022842"/>
    </source>
</evidence>
<dbReference type="Proteomes" id="UP000190105">
    <property type="component" value="Unassembled WGS sequence"/>
</dbReference>
<dbReference type="OrthoDB" id="9775849at2"/>
<evidence type="ECO:0000313" key="14">
    <source>
        <dbReference type="EMBL" id="SKA77757.1"/>
    </source>
</evidence>
<evidence type="ECO:0000256" key="1">
    <source>
        <dbReference type="ARBA" id="ARBA00005380"/>
    </source>
</evidence>
<reference evidence="15" key="1">
    <citation type="submission" date="2017-02" db="EMBL/GenBank/DDBJ databases">
        <authorList>
            <person name="Varghese N."/>
            <person name="Submissions S."/>
        </authorList>
    </citation>
    <scope>NUCLEOTIDE SEQUENCE [LARGE SCALE GENOMIC DNA]</scope>
    <source>
        <strain evidence="15">USBA 833</strain>
    </source>
</reference>
<dbReference type="SUPFAM" id="SSF53613">
    <property type="entry name" value="Ribokinase-like"/>
    <property type="match status" value="1"/>
</dbReference>
<keyword evidence="4 12" id="KW-0808">Transferase</keyword>
<dbReference type="EMBL" id="FUYH01000002">
    <property type="protein sequence ID" value="SKA77757.1"/>
    <property type="molecule type" value="Genomic_DNA"/>
</dbReference>
<accession>A0A1T4WKS4</accession>
<evidence type="ECO:0000256" key="3">
    <source>
        <dbReference type="ARBA" id="ARBA00016943"/>
    </source>
</evidence>
<feature type="binding site" evidence="12">
    <location>
        <position position="295"/>
    </location>
    <ligand>
        <name>K(+)</name>
        <dbReference type="ChEBI" id="CHEBI:29103"/>
    </ligand>
</feature>
<gene>
    <name evidence="12" type="primary">rbsK</name>
    <name evidence="14" type="ORF">SAMN05443428_10259</name>
</gene>
<keyword evidence="15" id="KW-1185">Reference proteome</keyword>
<feature type="binding site" evidence="12">
    <location>
        <position position="140"/>
    </location>
    <ligand>
        <name>substrate</name>
    </ligand>
</feature>
<dbReference type="Pfam" id="PF00294">
    <property type="entry name" value="PfkB"/>
    <property type="match status" value="1"/>
</dbReference>
<feature type="binding site" evidence="12">
    <location>
        <begin position="220"/>
        <end position="225"/>
    </location>
    <ligand>
        <name>ATP</name>
        <dbReference type="ChEBI" id="CHEBI:30616"/>
    </ligand>
</feature>
<evidence type="ECO:0000256" key="11">
    <source>
        <dbReference type="ARBA" id="ARBA00023277"/>
    </source>
</evidence>
<dbReference type="InterPro" id="IPR002139">
    <property type="entry name" value="Ribo/fructo_kinase"/>
</dbReference>
<evidence type="ECO:0000256" key="6">
    <source>
        <dbReference type="ARBA" id="ARBA00022741"/>
    </source>
</evidence>
<dbReference type="STRING" id="1147123.SAMN05443428_10259"/>
<evidence type="ECO:0000256" key="4">
    <source>
        <dbReference type="ARBA" id="ARBA00022679"/>
    </source>
</evidence>
<dbReference type="RefSeq" id="WP_078695363.1">
    <property type="nucleotide sequence ID" value="NZ_FUYH01000002.1"/>
</dbReference>
<dbReference type="GO" id="GO:0004747">
    <property type="term" value="F:ribokinase activity"/>
    <property type="evidence" value="ECO:0007669"/>
    <property type="project" value="UniProtKB-UniRule"/>
</dbReference>
<feature type="binding site" evidence="12">
    <location>
        <position position="184"/>
    </location>
    <ligand>
        <name>ATP</name>
        <dbReference type="ChEBI" id="CHEBI:30616"/>
    </ligand>
</feature>
<feature type="active site" description="Proton acceptor" evidence="12">
    <location>
        <position position="252"/>
    </location>
</feature>
<dbReference type="CDD" id="cd01174">
    <property type="entry name" value="ribokinase"/>
    <property type="match status" value="1"/>
</dbReference>
<feature type="domain" description="Carbohydrate kinase PfkB" evidence="13">
    <location>
        <begin position="2"/>
        <end position="297"/>
    </location>
</feature>
<comment type="subcellular location">
    <subcellularLocation>
        <location evidence="12">Cytoplasm</location>
    </subcellularLocation>
</comment>
<keyword evidence="9 12" id="KW-0460">Magnesium</keyword>
<feature type="binding site" evidence="12">
    <location>
        <begin position="251"/>
        <end position="252"/>
    </location>
    <ligand>
        <name>ATP</name>
        <dbReference type="ChEBI" id="CHEBI:30616"/>
    </ligand>
</feature>
<evidence type="ECO:0000256" key="7">
    <source>
        <dbReference type="ARBA" id="ARBA00022777"/>
    </source>
</evidence>
<feature type="binding site" evidence="12">
    <location>
        <begin position="11"/>
        <end position="13"/>
    </location>
    <ligand>
        <name>substrate</name>
    </ligand>
</feature>
<comment type="caution">
    <text evidence="12">Lacks conserved residue(s) required for the propagation of feature annotation.</text>
</comment>
<proteinExistence type="inferred from homology"/>
<comment type="subunit">
    <text evidence="12">Homodimer.</text>
</comment>
<dbReference type="AlphaFoldDB" id="A0A1T4WKS4"/>
<dbReference type="NCBIfam" id="TIGR02152">
    <property type="entry name" value="D_ribokin_bact"/>
    <property type="match status" value="1"/>
</dbReference>
<keyword evidence="11 12" id="KW-0119">Carbohydrate metabolism</keyword>
<feature type="binding site" evidence="12">
    <location>
        <begin position="39"/>
        <end position="43"/>
    </location>
    <ligand>
        <name>substrate</name>
    </ligand>
</feature>
<keyword evidence="7 12" id="KW-0418">Kinase</keyword>
<feature type="binding site" evidence="12">
    <location>
        <position position="291"/>
    </location>
    <ligand>
        <name>K(+)</name>
        <dbReference type="ChEBI" id="CHEBI:29103"/>
    </ligand>
</feature>
<evidence type="ECO:0000256" key="8">
    <source>
        <dbReference type="ARBA" id="ARBA00022840"/>
    </source>
</evidence>
<dbReference type="HAMAP" id="MF_01987">
    <property type="entry name" value="Ribokinase"/>
    <property type="match status" value="1"/>
</dbReference>
<keyword evidence="6 12" id="KW-0547">Nucleotide-binding</keyword>
<dbReference type="PROSITE" id="PS00584">
    <property type="entry name" value="PFKB_KINASES_2"/>
    <property type="match status" value="1"/>
</dbReference>
<comment type="activity regulation">
    <text evidence="12">Activated by a monovalent cation that binds near, but not in, the active site. The most likely occupant of the site in vivo is potassium. Ion binding induces a conformational change that may alter substrate affinity.</text>
</comment>
<comment type="function">
    <text evidence="12">Catalyzes the phosphorylation of ribose at O-5 in a reaction requiring ATP and magnesium. The resulting D-ribose-5-phosphate can then be used either for sythesis of nucleotides, histidine, and tryptophan, or as a component of the pentose phosphate pathway.</text>
</comment>
<evidence type="ECO:0000259" key="13">
    <source>
        <dbReference type="Pfam" id="PF00294"/>
    </source>
</evidence>
<dbReference type="GO" id="GO:0046872">
    <property type="term" value="F:metal ion binding"/>
    <property type="evidence" value="ECO:0007669"/>
    <property type="project" value="UniProtKB-KW"/>
</dbReference>
<comment type="similarity">
    <text evidence="1">Belongs to the carbohydrate kinase pfkB family.</text>
</comment>
<comment type="catalytic activity">
    <reaction evidence="12">
        <text>D-ribose + ATP = D-ribose 5-phosphate + ADP + H(+)</text>
        <dbReference type="Rhea" id="RHEA:13697"/>
        <dbReference type="ChEBI" id="CHEBI:15378"/>
        <dbReference type="ChEBI" id="CHEBI:30616"/>
        <dbReference type="ChEBI" id="CHEBI:47013"/>
        <dbReference type="ChEBI" id="CHEBI:78346"/>
        <dbReference type="ChEBI" id="CHEBI:456216"/>
        <dbReference type="EC" id="2.7.1.15"/>
    </reaction>
</comment>
<comment type="pathway">
    <text evidence="12">Carbohydrate metabolism; D-ribose degradation; D-ribose 5-phosphate from beta-D-ribopyranose: step 2/2.</text>
</comment>
<name>A0A1T4WKS4_9CLOT</name>
<dbReference type="GO" id="GO:0005524">
    <property type="term" value="F:ATP binding"/>
    <property type="evidence" value="ECO:0007669"/>
    <property type="project" value="UniProtKB-UniRule"/>
</dbReference>
<feature type="binding site" evidence="12">
    <location>
        <position position="252"/>
    </location>
    <ligand>
        <name>substrate</name>
    </ligand>
</feature>
<dbReference type="PANTHER" id="PTHR10584:SF166">
    <property type="entry name" value="RIBOKINASE"/>
    <property type="match status" value="1"/>
</dbReference>
<dbReference type="PRINTS" id="PR00990">
    <property type="entry name" value="RIBOKINASE"/>
</dbReference>
<sequence>MFDICVLGSLNMDLVINVEKIPAIGETILAQDFKKVPGGKGANQAVAAARLKNRVVMLGCVGNDDNGNILVENMKKDGIETKYIKTIKDIPTGIALITVDSLGNNTISVYAGANMNIKEDDIDSLKDVIINSNIIIAQFETPVETTIKAFKLAKEHGKITILNPAPARRIPNELIKLSDIIVPNETETEIITGINPADDEKIKTAAKSIIDKGAEFVIITLGSRGAAIVSKDNYEEIAAYKVDAVDTTAAGDSFIGGIASFLSKKGLSFDILCSAVKFANKVSAIAVTRQGAQSSLPYLNEVYEKYGEEI</sequence>
<dbReference type="Gene3D" id="3.40.1190.20">
    <property type="match status" value="1"/>
</dbReference>
<dbReference type="GO" id="GO:0019303">
    <property type="term" value="P:D-ribose catabolic process"/>
    <property type="evidence" value="ECO:0007669"/>
    <property type="project" value="UniProtKB-UniRule"/>
</dbReference>
<organism evidence="14 15">
    <name type="scientific">Caloramator quimbayensis</name>
    <dbReference type="NCBI Taxonomy" id="1147123"/>
    <lineage>
        <taxon>Bacteria</taxon>
        <taxon>Bacillati</taxon>
        <taxon>Bacillota</taxon>
        <taxon>Clostridia</taxon>
        <taxon>Eubacteriales</taxon>
        <taxon>Clostridiaceae</taxon>
        <taxon>Caloramator</taxon>
    </lineage>
</organism>
<feature type="binding site" evidence="12">
    <location>
        <position position="246"/>
    </location>
    <ligand>
        <name>K(+)</name>
        <dbReference type="ChEBI" id="CHEBI:29103"/>
    </ligand>
</feature>
<evidence type="ECO:0000256" key="2">
    <source>
        <dbReference type="ARBA" id="ARBA00012035"/>
    </source>
</evidence>
<dbReference type="InterPro" id="IPR029056">
    <property type="entry name" value="Ribokinase-like"/>
</dbReference>
<keyword evidence="10 12" id="KW-0630">Potassium</keyword>
<dbReference type="UniPathway" id="UPA00916">
    <property type="reaction ID" value="UER00889"/>
</dbReference>
<feature type="binding site" evidence="12">
    <location>
        <position position="286"/>
    </location>
    <ligand>
        <name>K(+)</name>
        <dbReference type="ChEBI" id="CHEBI:29103"/>
    </ligand>
</feature>
<keyword evidence="8 12" id="KW-0067">ATP-binding</keyword>